<evidence type="ECO:0000313" key="3">
    <source>
        <dbReference type="EMBL" id="RMB58558.1"/>
    </source>
</evidence>
<dbReference type="Proteomes" id="UP000281985">
    <property type="component" value="Unassembled WGS sequence"/>
</dbReference>
<dbReference type="InterPro" id="IPR025232">
    <property type="entry name" value="DUF4174"/>
</dbReference>
<evidence type="ECO:0000259" key="2">
    <source>
        <dbReference type="Pfam" id="PF13778"/>
    </source>
</evidence>
<comment type="caution">
    <text evidence="3">The sequence shown here is derived from an EMBL/GenBank/DDBJ whole genome shotgun (WGS) entry which is preliminary data.</text>
</comment>
<accession>A0A3M0G1V3</accession>
<keyword evidence="4" id="KW-1185">Reference proteome</keyword>
<evidence type="ECO:0000256" key="1">
    <source>
        <dbReference type="ARBA" id="ARBA00022729"/>
    </source>
</evidence>
<dbReference type="AlphaFoldDB" id="A0A3M0G1V3"/>
<gene>
    <name evidence="3" type="ORF">EAX61_09665</name>
</gene>
<dbReference type="EMBL" id="REFV01000008">
    <property type="protein sequence ID" value="RMB58558.1"/>
    <property type="molecule type" value="Genomic_DNA"/>
</dbReference>
<dbReference type="Pfam" id="PF13778">
    <property type="entry name" value="DUF4174"/>
    <property type="match status" value="1"/>
</dbReference>
<name>A0A3M0G1V3_9FLAO</name>
<feature type="domain" description="DUF4174" evidence="2">
    <location>
        <begin position="8"/>
        <end position="115"/>
    </location>
</feature>
<keyword evidence="1" id="KW-0732">Signal</keyword>
<evidence type="ECO:0000313" key="4">
    <source>
        <dbReference type="Proteomes" id="UP000281985"/>
    </source>
</evidence>
<sequence>MTMISQNLKSLQWKKRAIVVYAPSFDDEKAQSQAKKLKEVKSKFDDYKLVFIEHTNEGERTDFGEVKFVDITEEFKGFKVFLVGLDGGVKFESSTVQEPQRFFDLIDTMPMRRNEIKNE</sequence>
<organism evidence="3 4">
    <name type="scientific">Dokdonia sinensis</name>
    <dbReference type="NCBI Taxonomy" id="2479847"/>
    <lineage>
        <taxon>Bacteria</taxon>
        <taxon>Pseudomonadati</taxon>
        <taxon>Bacteroidota</taxon>
        <taxon>Flavobacteriia</taxon>
        <taxon>Flavobacteriales</taxon>
        <taxon>Flavobacteriaceae</taxon>
        <taxon>Dokdonia</taxon>
    </lineage>
</organism>
<reference evidence="3 4" key="1">
    <citation type="submission" date="2018-10" db="EMBL/GenBank/DDBJ databases">
        <title>Dokdonia luteus sp. nov., isolated from sea water.</title>
        <authorList>
            <person name="Zhou L.Y."/>
            <person name="Du Z.J."/>
        </authorList>
    </citation>
    <scope>NUCLEOTIDE SEQUENCE [LARGE SCALE GENOMIC DNA]</scope>
    <source>
        <strain evidence="3 4">SH27</strain>
    </source>
</reference>
<protein>
    <submittedName>
        <fullName evidence="3">DUF4174 domain-containing protein</fullName>
    </submittedName>
</protein>
<proteinExistence type="predicted"/>